<comment type="caution">
    <text evidence="1">The sequence shown here is derived from an EMBL/GenBank/DDBJ whole genome shotgun (WGS) entry which is preliminary data.</text>
</comment>
<sequence>MSLITTDIAIIGAGTSGCCIAGELRDTGFDCVLIEKSRGLGGRCSRRYIDANSVDLGAPEFLFNSVENTRLKSLIKSWIHMGYLDPWVYQKSSFNEIGQQETIESLSAVPSMNAWHKKIAGDINTYKNIEINSLVKSDDFWHLMDYSGKQVISAKYLIITCPAEQSLALLRQHNIFSDNRLTDHKSLPQFVCAIGFTQALNIKSDVYRGGHSFLSTAIREHSKPKRVLPSPLQEVWMLHSTHDWAEKNVSENHQQAAQVLTSQFIEHFDIQSEPQILSSHYWRLSRHQINEPVQTPFIWNKEMRIGCCGDWLSSGDITGALTSAVSLYEEITSDYK</sequence>
<organism evidence="1 2">
    <name type="scientific">Neptuniibacter pectenicola</name>
    <dbReference type="NCBI Taxonomy" id="1806669"/>
    <lineage>
        <taxon>Bacteria</taxon>
        <taxon>Pseudomonadati</taxon>
        <taxon>Pseudomonadota</taxon>
        <taxon>Gammaproteobacteria</taxon>
        <taxon>Oceanospirillales</taxon>
        <taxon>Oceanospirillaceae</taxon>
        <taxon>Neptuniibacter</taxon>
    </lineage>
</organism>
<name>A0ABU9TS54_9GAMM</name>
<evidence type="ECO:0000313" key="1">
    <source>
        <dbReference type="EMBL" id="MEM5536558.1"/>
    </source>
</evidence>
<evidence type="ECO:0000313" key="2">
    <source>
        <dbReference type="Proteomes" id="UP001449225"/>
    </source>
</evidence>
<dbReference type="SUPFAM" id="SSF51905">
    <property type="entry name" value="FAD/NAD(P)-binding domain"/>
    <property type="match status" value="1"/>
</dbReference>
<dbReference type="Proteomes" id="UP001449225">
    <property type="component" value="Unassembled WGS sequence"/>
</dbReference>
<dbReference type="EMBL" id="JBBMRA010000007">
    <property type="protein sequence ID" value="MEM5536558.1"/>
    <property type="molecule type" value="Genomic_DNA"/>
</dbReference>
<reference evidence="1 2" key="1">
    <citation type="submission" date="2024-03" db="EMBL/GenBank/DDBJ databases">
        <title>Community enrichment and isolation of bacterial strains for fucoidan degradation.</title>
        <authorList>
            <person name="Sichert A."/>
        </authorList>
    </citation>
    <scope>NUCLEOTIDE SEQUENCE [LARGE SCALE GENOMIC DNA]</scope>
    <source>
        <strain evidence="1 2">AS76</strain>
    </source>
</reference>
<protein>
    <submittedName>
        <fullName evidence="1">NAD(P)-binding protein</fullName>
    </submittedName>
</protein>
<proteinExistence type="predicted"/>
<dbReference type="PANTHER" id="PTHR16128">
    <property type="entry name" value="FAD/NAD(P)-BINDING OXIDOREDUCTASE FAMILY PROTEIN"/>
    <property type="match status" value="1"/>
</dbReference>
<gene>
    <name evidence="1" type="ORF">WNY58_09160</name>
</gene>
<accession>A0ABU9TS54</accession>
<keyword evidence="2" id="KW-1185">Reference proteome</keyword>
<dbReference type="Gene3D" id="3.90.660.10">
    <property type="match status" value="1"/>
</dbReference>
<dbReference type="InterPro" id="IPR036188">
    <property type="entry name" value="FAD/NAD-bd_sf"/>
</dbReference>
<dbReference type="Gene3D" id="3.50.50.60">
    <property type="entry name" value="FAD/NAD(P)-binding domain"/>
    <property type="match status" value="1"/>
</dbReference>
<dbReference type="RefSeq" id="WP_342854360.1">
    <property type="nucleotide sequence ID" value="NZ_JBBMRA010000007.1"/>
</dbReference>
<dbReference type="PANTHER" id="PTHR16128:SF5">
    <property type="entry name" value="FAD_NAD(P)-BINDING OXIDOREDUCTASE FAMILY PROTEIN"/>
    <property type="match status" value="1"/>
</dbReference>
<dbReference type="Pfam" id="PF13450">
    <property type="entry name" value="NAD_binding_8"/>
    <property type="match status" value="1"/>
</dbReference>